<evidence type="ECO:0008006" key="3">
    <source>
        <dbReference type="Google" id="ProtNLM"/>
    </source>
</evidence>
<dbReference type="GeneID" id="25281859"/>
<gene>
    <name evidence="1" type="ORF">A1O9_06945</name>
</gene>
<reference evidence="1 2" key="1">
    <citation type="submission" date="2013-03" db="EMBL/GenBank/DDBJ databases">
        <title>The Genome Sequence of Exophiala aquamarina CBS 119918.</title>
        <authorList>
            <consortium name="The Broad Institute Genomics Platform"/>
            <person name="Cuomo C."/>
            <person name="de Hoog S."/>
            <person name="Gorbushina A."/>
            <person name="Walker B."/>
            <person name="Young S.K."/>
            <person name="Zeng Q."/>
            <person name="Gargeya S."/>
            <person name="Fitzgerald M."/>
            <person name="Haas B."/>
            <person name="Abouelleil A."/>
            <person name="Allen A.W."/>
            <person name="Alvarado L."/>
            <person name="Arachchi H.M."/>
            <person name="Berlin A.M."/>
            <person name="Chapman S.B."/>
            <person name="Gainer-Dewar J."/>
            <person name="Goldberg J."/>
            <person name="Griggs A."/>
            <person name="Gujja S."/>
            <person name="Hansen M."/>
            <person name="Howarth C."/>
            <person name="Imamovic A."/>
            <person name="Ireland A."/>
            <person name="Larimer J."/>
            <person name="McCowan C."/>
            <person name="Murphy C."/>
            <person name="Pearson M."/>
            <person name="Poon T.W."/>
            <person name="Priest M."/>
            <person name="Roberts A."/>
            <person name="Saif S."/>
            <person name="Shea T."/>
            <person name="Sisk P."/>
            <person name="Sykes S."/>
            <person name="Wortman J."/>
            <person name="Nusbaum C."/>
            <person name="Birren B."/>
        </authorList>
    </citation>
    <scope>NUCLEOTIDE SEQUENCE [LARGE SCALE GENOMIC DNA]</scope>
    <source>
        <strain evidence="1 2">CBS 119918</strain>
    </source>
</reference>
<dbReference type="OrthoDB" id="4540443at2759"/>
<dbReference type="Pfam" id="PF15892">
    <property type="entry name" value="BNR_4"/>
    <property type="match status" value="1"/>
</dbReference>
<evidence type="ECO:0000313" key="2">
    <source>
        <dbReference type="Proteomes" id="UP000027920"/>
    </source>
</evidence>
<dbReference type="RefSeq" id="XP_013259345.1">
    <property type="nucleotide sequence ID" value="XM_013403891.1"/>
</dbReference>
<keyword evidence="2" id="KW-1185">Reference proteome</keyword>
<accession>A0A072PML4</accession>
<organism evidence="1 2">
    <name type="scientific">Exophiala aquamarina CBS 119918</name>
    <dbReference type="NCBI Taxonomy" id="1182545"/>
    <lineage>
        <taxon>Eukaryota</taxon>
        <taxon>Fungi</taxon>
        <taxon>Dikarya</taxon>
        <taxon>Ascomycota</taxon>
        <taxon>Pezizomycotina</taxon>
        <taxon>Eurotiomycetes</taxon>
        <taxon>Chaetothyriomycetidae</taxon>
        <taxon>Chaetothyriales</taxon>
        <taxon>Herpotrichiellaceae</taxon>
        <taxon>Exophiala</taxon>
    </lineage>
</organism>
<dbReference type="Proteomes" id="UP000027920">
    <property type="component" value="Unassembled WGS sequence"/>
</dbReference>
<sequence>MQSPWTSILGRDAKQRRHRLNGVSYQEDALTTFNGWQYAVFYSTCAAERAEALEEADAPLYLHLARRPLTEQAWETVVFEDYPQTTDDGHNTAQVGICHGDGSIHLSYDHHCDTLRYRQSIFGLALEPAKHQWVASQFTGTLDALPGLSSRLETFQDVSYPRFRCVDDDLLFTHRLGRAGLGSDVLYRYSASSRSYTAIGQHLTGVNNNPYINGLDYRNGRLHVTWTYRGFVWYEGWDDPRDTKHKAQAGPNGAENNYDICYAYSDDVGRTWKTGASGNTVADIDEGESVTPDTEGIVAFSIPKNSGLTNQESQAVDHVGGVHVLNRDKTGGKLQWKHYYRSPSGQWSSTVIPGFNESSIRKRGSIAIGKNNNLYLALPDSATQSLKVLRATSSTGYMTFDQGCDLEGCEGEPVVDKARLELDDELAILTTRVVEPAVGDSDRNVVVVSLKAW</sequence>
<comment type="caution">
    <text evidence="1">The sequence shown here is derived from an EMBL/GenBank/DDBJ whole genome shotgun (WGS) entry which is preliminary data.</text>
</comment>
<evidence type="ECO:0000313" key="1">
    <source>
        <dbReference type="EMBL" id="KEF56755.1"/>
    </source>
</evidence>
<protein>
    <recommendedName>
        <fullName evidence="3">Dockerin type 1</fullName>
    </recommendedName>
</protein>
<dbReference type="HOGENOM" id="CLU_030203_0_0_1"/>
<dbReference type="Gene3D" id="2.120.10.10">
    <property type="match status" value="1"/>
</dbReference>
<dbReference type="AlphaFoldDB" id="A0A072PML4"/>
<dbReference type="VEuPathDB" id="FungiDB:A1O9_06945"/>
<dbReference type="EMBL" id="AMGV01000005">
    <property type="protein sequence ID" value="KEF56755.1"/>
    <property type="molecule type" value="Genomic_DNA"/>
</dbReference>
<name>A0A072PML4_9EURO</name>
<proteinExistence type="predicted"/>